<evidence type="ECO:0000256" key="1">
    <source>
        <dbReference type="SAM" id="MobiDB-lite"/>
    </source>
</evidence>
<feature type="region of interest" description="Disordered" evidence="1">
    <location>
        <begin position="257"/>
        <end position="285"/>
    </location>
</feature>
<dbReference type="AlphaFoldDB" id="A0A7J8LMV2"/>
<reference evidence="3 4" key="1">
    <citation type="journal article" date="2019" name="Genome Biol. Evol.">
        <title>Insights into the evolution of the New World diploid cottons (Gossypium, subgenus Houzingenia) based on genome sequencing.</title>
        <authorList>
            <person name="Grover C.E."/>
            <person name="Arick M.A. 2nd"/>
            <person name="Thrash A."/>
            <person name="Conover J.L."/>
            <person name="Sanders W.S."/>
            <person name="Peterson D.G."/>
            <person name="Frelichowski J.E."/>
            <person name="Scheffler J.A."/>
            <person name="Scheffler B.E."/>
            <person name="Wendel J.F."/>
        </authorList>
    </citation>
    <scope>NUCLEOTIDE SEQUENCE [LARGE SCALE GENOMIC DNA]</scope>
    <source>
        <strain evidence="3">157</strain>
        <tissue evidence="3">Leaf</tissue>
    </source>
</reference>
<gene>
    <name evidence="3" type="ORF">Golob_012874</name>
</gene>
<evidence type="ECO:0000259" key="2">
    <source>
        <dbReference type="Pfam" id="PF13456"/>
    </source>
</evidence>
<sequence>MIPESIARGRCLAVWRSLAKVWPLLCENLYWSVGIDNSVYYWKDPYVPNVKPLINRVPSQVNLMTNYLLCNMVNKDGMWNLDLFRVWLPKDIVKRVVSIPPPRPSARPDKINWFHTSTSSFLAKSFYRSVREGGIGHSGFCQLCNHDTKDLLHVLRDCPLAKEDLLLLMGESYVNKMVNGSLYITIIWGNCSVFDVELWGILDGLVIIQRRGYKNVLIHIDSLKVVKLCRIAAWLVHLQLWWISIVRTQDGKTLKRLQNSTDRTGSSTATTLGSTDTTQASINRT</sequence>
<proteinExistence type="predicted"/>
<evidence type="ECO:0000313" key="4">
    <source>
        <dbReference type="Proteomes" id="UP000593572"/>
    </source>
</evidence>
<dbReference type="InterPro" id="IPR002156">
    <property type="entry name" value="RNaseH_domain"/>
</dbReference>
<dbReference type="GO" id="GO:0004523">
    <property type="term" value="F:RNA-DNA hybrid ribonuclease activity"/>
    <property type="evidence" value="ECO:0007669"/>
    <property type="project" value="InterPro"/>
</dbReference>
<dbReference type="Proteomes" id="UP000593572">
    <property type="component" value="Unassembled WGS sequence"/>
</dbReference>
<keyword evidence="4" id="KW-1185">Reference proteome</keyword>
<dbReference type="Pfam" id="PF13456">
    <property type="entry name" value="RVT_3"/>
    <property type="match status" value="1"/>
</dbReference>
<organism evidence="3 4">
    <name type="scientific">Gossypium lobatum</name>
    <dbReference type="NCBI Taxonomy" id="34289"/>
    <lineage>
        <taxon>Eukaryota</taxon>
        <taxon>Viridiplantae</taxon>
        <taxon>Streptophyta</taxon>
        <taxon>Embryophyta</taxon>
        <taxon>Tracheophyta</taxon>
        <taxon>Spermatophyta</taxon>
        <taxon>Magnoliopsida</taxon>
        <taxon>eudicotyledons</taxon>
        <taxon>Gunneridae</taxon>
        <taxon>Pentapetalae</taxon>
        <taxon>rosids</taxon>
        <taxon>malvids</taxon>
        <taxon>Malvales</taxon>
        <taxon>Malvaceae</taxon>
        <taxon>Malvoideae</taxon>
        <taxon>Gossypium</taxon>
    </lineage>
</organism>
<protein>
    <recommendedName>
        <fullName evidence="2">RNase H type-1 domain-containing protein</fullName>
    </recommendedName>
</protein>
<comment type="caution">
    <text evidence="3">The sequence shown here is derived from an EMBL/GenBank/DDBJ whole genome shotgun (WGS) entry which is preliminary data.</text>
</comment>
<dbReference type="EMBL" id="JABEZX010000004">
    <property type="protein sequence ID" value="MBA0553723.1"/>
    <property type="molecule type" value="Genomic_DNA"/>
</dbReference>
<feature type="domain" description="RNase H type-1" evidence="2">
    <location>
        <begin position="190"/>
        <end position="229"/>
    </location>
</feature>
<dbReference type="GO" id="GO:0003676">
    <property type="term" value="F:nucleic acid binding"/>
    <property type="evidence" value="ECO:0007669"/>
    <property type="project" value="InterPro"/>
</dbReference>
<accession>A0A7J8LMV2</accession>
<name>A0A7J8LMV2_9ROSI</name>
<evidence type="ECO:0000313" key="3">
    <source>
        <dbReference type="EMBL" id="MBA0553723.1"/>
    </source>
</evidence>
<feature type="compositionally biased region" description="Low complexity" evidence="1">
    <location>
        <begin position="264"/>
        <end position="285"/>
    </location>
</feature>